<evidence type="ECO:0000256" key="1">
    <source>
        <dbReference type="SAM" id="SignalP"/>
    </source>
</evidence>
<sequence>MNHRVLRSSSRLAAVALLVMTTLTVALPRPATADTADARVRCGLGLVPDHEVQRVLVWGNGGGGVPAGHNPPNIIEPGDVFRVIPDFNSRVDPDEWLGGTLGPNGNGEVAPDGWPFPGLAKYSAVLRFNNAPTGWTSGPAQATHFNHCIVFQDHAPARFSFGVNDVKTSDNGGAWSFHVQIWRASAPTPANGPVNRCANNENGDRADRFIEVAGDGSRGSFPEGANPENFLRQGDVLRVDPDWNSKARMDYGFADHYPNGTSRPAPAGWPYPDQFEFSPIVRFNHNPTGWVGPIVQATALSGCLFWSDSRPVRLLFGVNDPDLSDNSQAWRFRVRVYNRCDRTPC</sequence>
<gene>
    <name evidence="2" type="ORF">SAMN05421869_10871</name>
</gene>
<organism evidence="2 3">
    <name type="scientific">Nonomuraea jiangxiensis</name>
    <dbReference type="NCBI Taxonomy" id="633440"/>
    <lineage>
        <taxon>Bacteria</taxon>
        <taxon>Bacillati</taxon>
        <taxon>Actinomycetota</taxon>
        <taxon>Actinomycetes</taxon>
        <taxon>Streptosporangiales</taxon>
        <taxon>Streptosporangiaceae</taxon>
        <taxon>Nonomuraea</taxon>
    </lineage>
</organism>
<dbReference type="AlphaFoldDB" id="A0A1G8PY18"/>
<evidence type="ECO:0000313" key="2">
    <source>
        <dbReference type="EMBL" id="SDI97439.1"/>
    </source>
</evidence>
<proteinExistence type="predicted"/>
<dbReference type="EMBL" id="FNDJ01000008">
    <property type="protein sequence ID" value="SDI97439.1"/>
    <property type="molecule type" value="Genomic_DNA"/>
</dbReference>
<protein>
    <submittedName>
        <fullName evidence="2">Uncharacterized protein</fullName>
    </submittedName>
</protein>
<accession>A0A1G8PY18</accession>
<evidence type="ECO:0000313" key="3">
    <source>
        <dbReference type="Proteomes" id="UP000199202"/>
    </source>
</evidence>
<feature type="chain" id="PRO_5011747216" evidence="1">
    <location>
        <begin position="34"/>
        <end position="345"/>
    </location>
</feature>
<dbReference type="Proteomes" id="UP000199202">
    <property type="component" value="Unassembled WGS sequence"/>
</dbReference>
<feature type="signal peptide" evidence="1">
    <location>
        <begin position="1"/>
        <end position="33"/>
    </location>
</feature>
<reference evidence="2 3" key="1">
    <citation type="submission" date="2016-10" db="EMBL/GenBank/DDBJ databases">
        <authorList>
            <person name="de Groot N.N."/>
        </authorList>
    </citation>
    <scope>NUCLEOTIDE SEQUENCE [LARGE SCALE GENOMIC DNA]</scope>
    <source>
        <strain evidence="2 3">CGMCC 4.6533</strain>
    </source>
</reference>
<keyword evidence="3" id="KW-1185">Reference proteome</keyword>
<keyword evidence="1" id="KW-0732">Signal</keyword>
<name>A0A1G8PY18_9ACTN</name>